<evidence type="ECO:0000313" key="8">
    <source>
        <dbReference type="Proteomes" id="UP001222275"/>
    </source>
</evidence>
<dbReference type="NCBIfam" id="NF000955">
    <property type="entry name" value="PRK00099.1-1"/>
    <property type="match status" value="1"/>
</dbReference>
<dbReference type="PROSITE" id="PS01109">
    <property type="entry name" value="RIBOSOMAL_L10"/>
    <property type="match status" value="1"/>
</dbReference>
<evidence type="ECO:0000256" key="1">
    <source>
        <dbReference type="ARBA" id="ARBA00002633"/>
    </source>
</evidence>
<dbReference type="Gene3D" id="3.30.70.1730">
    <property type="match status" value="1"/>
</dbReference>
<comment type="subunit">
    <text evidence="6">Part of the ribosomal stalk of the 50S ribosomal subunit. The N-terminus interacts with L11 and the large rRNA to form the base of the stalk. The C-terminus forms an elongated spine to which L12 dimers bind in a sequential fashion forming a multimeric L10(L12)X complex.</text>
</comment>
<gene>
    <name evidence="6 7" type="primary">rplJ</name>
    <name evidence="7" type="ORF">NR989_01760</name>
</gene>
<keyword evidence="3 6" id="KW-0689">Ribosomal protein</keyword>
<evidence type="ECO:0000256" key="3">
    <source>
        <dbReference type="ARBA" id="ARBA00022980"/>
    </source>
</evidence>
<sequence length="166" mass="17652">MALNIEDKKLVVEEVSAVVSEAGSMVTAEYRGLTVEQMTDLRAKARAANVKVRVVKNTLARRAVAGTKFEDMAGTFTGPLVFAFSGEELGNAARVFKDFAKDNDALVVNSLSIGEGVMDASQLATVAALPTYDEAVAKLLFVMKEPVSKLARALAAVKEQKEAEAA</sequence>
<dbReference type="Gene3D" id="6.10.250.2350">
    <property type="match status" value="1"/>
</dbReference>
<dbReference type="Proteomes" id="UP001222275">
    <property type="component" value="Chromosome"/>
</dbReference>
<comment type="similarity">
    <text evidence="2 6">Belongs to the universal ribosomal protein uL10 family.</text>
</comment>
<proteinExistence type="inferred from homology"/>
<dbReference type="HAMAP" id="MF_00362">
    <property type="entry name" value="Ribosomal_uL10"/>
    <property type="match status" value="1"/>
</dbReference>
<organism evidence="7 8">
    <name type="scientific">Thiomicrorhabdus lithotrophica</name>
    <dbReference type="NCBI Taxonomy" id="2949997"/>
    <lineage>
        <taxon>Bacteria</taxon>
        <taxon>Pseudomonadati</taxon>
        <taxon>Pseudomonadota</taxon>
        <taxon>Gammaproteobacteria</taxon>
        <taxon>Thiotrichales</taxon>
        <taxon>Piscirickettsiaceae</taxon>
        <taxon>Thiomicrorhabdus</taxon>
    </lineage>
</organism>
<dbReference type="EMBL" id="CP102381">
    <property type="protein sequence ID" value="WEJ62997.1"/>
    <property type="molecule type" value="Genomic_DNA"/>
</dbReference>
<evidence type="ECO:0000256" key="6">
    <source>
        <dbReference type="HAMAP-Rule" id="MF_00362"/>
    </source>
</evidence>
<dbReference type="RefSeq" id="WP_275595254.1">
    <property type="nucleotide sequence ID" value="NZ_CP102381.1"/>
</dbReference>
<dbReference type="InterPro" id="IPR043141">
    <property type="entry name" value="Ribosomal_uL10-like_sf"/>
</dbReference>
<keyword evidence="6" id="KW-0699">rRNA-binding</keyword>
<dbReference type="InterPro" id="IPR001790">
    <property type="entry name" value="Ribosomal_uL10"/>
</dbReference>
<dbReference type="InterPro" id="IPR022973">
    <property type="entry name" value="Ribosomal_uL10_bac"/>
</dbReference>
<evidence type="ECO:0000256" key="2">
    <source>
        <dbReference type="ARBA" id="ARBA00008889"/>
    </source>
</evidence>
<keyword evidence="8" id="KW-1185">Reference proteome</keyword>
<evidence type="ECO:0000313" key="7">
    <source>
        <dbReference type="EMBL" id="WEJ62997.1"/>
    </source>
</evidence>
<dbReference type="Pfam" id="PF00466">
    <property type="entry name" value="Ribosomal_L10"/>
    <property type="match status" value="1"/>
</dbReference>
<dbReference type="InterPro" id="IPR002363">
    <property type="entry name" value="Ribosomal_uL10_CS_bac"/>
</dbReference>
<evidence type="ECO:0000256" key="5">
    <source>
        <dbReference type="ARBA" id="ARBA00035202"/>
    </source>
</evidence>
<dbReference type="SUPFAM" id="SSF160369">
    <property type="entry name" value="Ribosomal protein L10-like"/>
    <property type="match status" value="1"/>
</dbReference>
<dbReference type="GO" id="GO:0005840">
    <property type="term" value="C:ribosome"/>
    <property type="evidence" value="ECO:0007669"/>
    <property type="project" value="UniProtKB-KW"/>
</dbReference>
<name>A0ABY8CBY3_9GAMM</name>
<accession>A0ABY8CBY3</accession>
<keyword evidence="4 6" id="KW-0687">Ribonucleoprotein</keyword>
<dbReference type="CDD" id="cd05797">
    <property type="entry name" value="Ribosomal_L10"/>
    <property type="match status" value="1"/>
</dbReference>
<dbReference type="InterPro" id="IPR047865">
    <property type="entry name" value="Ribosomal_uL10_bac_type"/>
</dbReference>
<keyword evidence="6" id="KW-0694">RNA-binding</keyword>
<reference evidence="7 8" key="1">
    <citation type="submission" date="2022-06" db="EMBL/GenBank/DDBJ databases">
        <title>Thiomicrohabdus sp. nov, an obligately chemolithoautotrophic, sulfur-oxidizing bacterium isolated from beach of Guanyin Mountain. Amoy.</title>
        <authorList>
            <person name="Zhu H."/>
        </authorList>
    </citation>
    <scope>NUCLEOTIDE SEQUENCE [LARGE SCALE GENOMIC DNA]</scope>
    <source>
        <strain evidence="7 8">XGS-01</strain>
    </source>
</reference>
<dbReference type="PANTHER" id="PTHR11560">
    <property type="entry name" value="39S RIBOSOMAL PROTEIN L10, MITOCHONDRIAL"/>
    <property type="match status" value="1"/>
</dbReference>
<protein>
    <recommendedName>
        <fullName evidence="5 6">Large ribosomal subunit protein uL10</fullName>
    </recommendedName>
</protein>
<evidence type="ECO:0000256" key="4">
    <source>
        <dbReference type="ARBA" id="ARBA00023274"/>
    </source>
</evidence>
<comment type="function">
    <text evidence="1 6">Forms part of the ribosomal stalk, playing a central role in the interaction of the ribosome with GTP-bound translation factors.</text>
</comment>